<dbReference type="GO" id="GO:0000455">
    <property type="term" value="P:enzyme-directed rRNA pseudouridine synthesis"/>
    <property type="evidence" value="ECO:0007669"/>
    <property type="project" value="TreeGrafter"/>
</dbReference>
<dbReference type="AlphaFoldDB" id="A0A097ASL1"/>
<dbReference type="PANTHER" id="PTHR21600:SF44">
    <property type="entry name" value="RIBOSOMAL LARGE SUBUNIT PSEUDOURIDINE SYNTHASE D"/>
    <property type="match status" value="1"/>
</dbReference>
<dbReference type="Gene3D" id="3.30.2350.10">
    <property type="entry name" value="Pseudouridine synthase"/>
    <property type="match status" value="1"/>
</dbReference>
<dbReference type="STRING" id="2325.TKV_c16610"/>
<organism evidence="7 8">
    <name type="scientific">Thermoanaerobacter kivui</name>
    <name type="common">Acetogenium kivui</name>
    <dbReference type="NCBI Taxonomy" id="2325"/>
    <lineage>
        <taxon>Bacteria</taxon>
        <taxon>Bacillati</taxon>
        <taxon>Bacillota</taxon>
        <taxon>Clostridia</taxon>
        <taxon>Thermoanaerobacterales</taxon>
        <taxon>Thermoanaerobacteraceae</taxon>
        <taxon>Thermoanaerobacter</taxon>
    </lineage>
</organism>
<dbReference type="InterPro" id="IPR006224">
    <property type="entry name" value="PsdUridine_synth_RluA-like_CS"/>
</dbReference>
<dbReference type="SUPFAM" id="SSF55120">
    <property type="entry name" value="Pseudouridine synthase"/>
    <property type="match status" value="1"/>
</dbReference>
<dbReference type="GO" id="GO:0140098">
    <property type="term" value="F:catalytic activity, acting on RNA"/>
    <property type="evidence" value="ECO:0007669"/>
    <property type="project" value="UniProtKB-ARBA"/>
</dbReference>
<evidence type="ECO:0000313" key="8">
    <source>
        <dbReference type="Proteomes" id="UP000029669"/>
    </source>
</evidence>
<evidence type="ECO:0000256" key="2">
    <source>
        <dbReference type="ARBA" id="ARBA00010876"/>
    </source>
</evidence>
<evidence type="ECO:0000256" key="3">
    <source>
        <dbReference type="ARBA" id="ARBA00023235"/>
    </source>
</evidence>
<dbReference type="GO" id="GO:0003723">
    <property type="term" value="F:RNA binding"/>
    <property type="evidence" value="ECO:0007669"/>
    <property type="project" value="InterPro"/>
</dbReference>
<dbReference type="InterPro" id="IPR006145">
    <property type="entry name" value="PsdUridine_synth_RsuA/RluA"/>
</dbReference>
<dbReference type="CDD" id="cd02869">
    <property type="entry name" value="PseudoU_synth_RluA_like"/>
    <property type="match status" value="1"/>
</dbReference>
<reference evidence="8" key="1">
    <citation type="journal article" date="2015" name="Genome Announc.">
        <title>Whole-Genome Sequences of 80 Environmental and Clinical Isolates of Burkholderia pseudomallei.</title>
        <authorList>
            <person name="Johnson S.L."/>
            <person name="Baker A.L."/>
            <person name="Chain P.S."/>
            <person name="Currie B.J."/>
            <person name="Daligault H.E."/>
            <person name="Davenport K.W."/>
            <person name="Davis C.B."/>
            <person name="Inglis T.J."/>
            <person name="Kaestli M."/>
            <person name="Koren S."/>
            <person name="Mayo M."/>
            <person name="Merritt A.J."/>
            <person name="Price E.P."/>
            <person name="Sarovich D.S."/>
            <person name="Warner J."/>
            <person name="Rosovitz M.J."/>
        </authorList>
    </citation>
    <scope>NUCLEOTIDE SEQUENCE [LARGE SCALE GENOMIC DNA]</scope>
    <source>
        <strain evidence="8">DSM 2030</strain>
    </source>
</reference>
<keyword evidence="3 5" id="KW-0413">Isomerase</keyword>
<dbReference type="HOGENOM" id="CLU_016902_8_2_9"/>
<dbReference type="EC" id="5.4.99.-" evidence="5"/>
<dbReference type="PANTHER" id="PTHR21600">
    <property type="entry name" value="MITOCHONDRIAL RNA PSEUDOURIDINE SYNTHASE"/>
    <property type="match status" value="1"/>
</dbReference>
<comment type="catalytic activity">
    <reaction evidence="1 5">
        <text>a uridine in RNA = a pseudouridine in RNA</text>
        <dbReference type="Rhea" id="RHEA:48348"/>
        <dbReference type="Rhea" id="RHEA-COMP:12068"/>
        <dbReference type="Rhea" id="RHEA-COMP:12069"/>
        <dbReference type="ChEBI" id="CHEBI:65314"/>
        <dbReference type="ChEBI" id="CHEBI:65315"/>
    </reaction>
</comment>
<comment type="function">
    <text evidence="5">Responsible for synthesis of pseudouridine from uracil.</text>
</comment>
<dbReference type="NCBIfam" id="TIGR00005">
    <property type="entry name" value="rluA_subfam"/>
    <property type="match status" value="1"/>
</dbReference>
<evidence type="ECO:0000256" key="5">
    <source>
        <dbReference type="RuleBase" id="RU362028"/>
    </source>
</evidence>
<evidence type="ECO:0000313" key="7">
    <source>
        <dbReference type="EMBL" id="AIS52815.1"/>
    </source>
</evidence>
<accession>A0A097ASL1</accession>
<proteinExistence type="inferred from homology"/>
<dbReference type="KEGG" id="tki:TKV_c16610"/>
<dbReference type="GO" id="GO:0009982">
    <property type="term" value="F:pseudouridine synthase activity"/>
    <property type="evidence" value="ECO:0007669"/>
    <property type="project" value="InterPro"/>
</dbReference>
<dbReference type="PROSITE" id="PS01129">
    <property type="entry name" value="PSI_RLU"/>
    <property type="match status" value="1"/>
</dbReference>
<dbReference type="Pfam" id="PF00849">
    <property type="entry name" value="PseudoU_synth_2"/>
    <property type="match status" value="1"/>
</dbReference>
<dbReference type="InterPro" id="IPR050188">
    <property type="entry name" value="RluA_PseudoU_synthase"/>
</dbReference>
<evidence type="ECO:0000259" key="6">
    <source>
        <dbReference type="Pfam" id="PF00849"/>
    </source>
</evidence>
<name>A0A097ASL1_THEKI</name>
<dbReference type="EMBL" id="CP009170">
    <property type="protein sequence ID" value="AIS52815.1"/>
    <property type="molecule type" value="Genomic_DNA"/>
</dbReference>
<evidence type="ECO:0000256" key="4">
    <source>
        <dbReference type="PIRSR" id="PIRSR606225-1"/>
    </source>
</evidence>
<feature type="active site" evidence="4">
    <location>
        <position position="129"/>
    </location>
</feature>
<dbReference type="Proteomes" id="UP000029669">
    <property type="component" value="Chromosome"/>
</dbReference>
<comment type="similarity">
    <text evidence="2 5">Belongs to the pseudouridine synthase RluA family.</text>
</comment>
<dbReference type="InterPro" id="IPR006225">
    <property type="entry name" value="PsdUridine_synth_RluC/D"/>
</dbReference>
<protein>
    <recommendedName>
        <fullName evidence="5">Pseudouridine synthase</fullName>
        <ecNumber evidence="5">5.4.99.-</ecNumber>
    </recommendedName>
</protein>
<sequence length="285" mass="32589">MRFVVKAQEQGITLEGFLKKKGFSNRLIRIYKRRGEILVNNIKSNVKEVLQPGDIIDLILYEEESDVKAEKMDLNICYEDEDILIIDKPAGIVVHPTKRYQSSTLANGVAWYFKEKGLKMPIRPINRLDKGTSGLVIFAKRPFMQYYMQIVKPMTKLYFAVVEGKMEGQGTIDLPIARKPDNGIERMVSELGDEAITNYKVIKSSEKFSLLRLNIQTGRTHQIRVHLSHIGHPIVGDTLYGSNDNYIKRQALHAYRVSFVHPVLERSVSVYSPLPEDIKSLLNLL</sequence>
<gene>
    <name evidence="7" type="ORF">TKV_c16610</name>
</gene>
<dbReference type="eggNOG" id="COG0564">
    <property type="taxonomic scope" value="Bacteria"/>
</dbReference>
<keyword evidence="8" id="KW-1185">Reference proteome</keyword>
<feature type="domain" description="Pseudouridine synthase RsuA/RluA-like" evidence="6">
    <location>
        <begin position="82"/>
        <end position="229"/>
    </location>
</feature>
<dbReference type="OrthoDB" id="9807829at2"/>
<dbReference type="RefSeq" id="WP_049685503.1">
    <property type="nucleotide sequence ID" value="NZ_CP009170.1"/>
</dbReference>
<dbReference type="InterPro" id="IPR020103">
    <property type="entry name" value="PsdUridine_synth_cat_dom_sf"/>
</dbReference>
<evidence type="ECO:0000256" key="1">
    <source>
        <dbReference type="ARBA" id="ARBA00000073"/>
    </source>
</evidence>